<name>A0AAU9M9L7_9ASTR</name>
<protein>
    <submittedName>
        <fullName evidence="1">Uncharacterized protein</fullName>
    </submittedName>
</protein>
<sequence length="85" mass="9330">MDASHPRLFLGSTTSFFLSPLVSSRRYTHQMTGQINADSSSPASNIDLFLPLPIAGRSSFLVYQVAEQLLTPCPKSIYLLLKVAD</sequence>
<dbReference type="EMBL" id="CAKMRJ010001112">
    <property type="protein sequence ID" value="CAH1422864.1"/>
    <property type="molecule type" value="Genomic_DNA"/>
</dbReference>
<proteinExistence type="predicted"/>
<accession>A0AAU9M9L7</accession>
<dbReference type="Proteomes" id="UP001157418">
    <property type="component" value="Unassembled WGS sequence"/>
</dbReference>
<gene>
    <name evidence="1" type="ORF">LVIROSA_LOCUS10169</name>
</gene>
<organism evidence="1 2">
    <name type="scientific">Lactuca virosa</name>
    <dbReference type="NCBI Taxonomy" id="75947"/>
    <lineage>
        <taxon>Eukaryota</taxon>
        <taxon>Viridiplantae</taxon>
        <taxon>Streptophyta</taxon>
        <taxon>Embryophyta</taxon>
        <taxon>Tracheophyta</taxon>
        <taxon>Spermatophyta</taxon>
        <taxon>Magnoliopsida</taxon>
        <taxon>eudicotyledons</taxon>
        <taxon>Gunneridae</taxon>
        <taxon>Pentapetalae</taxon>
        <taxon>asterids</taxon>
        <taxon>campanulids</taxon>
        <taxon>Asterales</taxon>
        <taxon>Asteraceae</taxon>
        <taxon>Cichorioideae</taxon>
        <taxon>Cichorieae</taxon>
        <taxon>Lactucinae</taxon>
        <taxon>Lactuca</taxon>
    </lineage>
</organism>
<dbReference type="AlphaFoldDB" id="A0AAU9M9L7"/>
<evidence type="ECO:0000313" key="1">
    <source>
        <dbReference type="EMBL" id="CAH1422864.1"/>
    </source>
</evidence>
<keyword evidence="2" id="KW-1185">Reference proteome</keyword>
<evidence type="ECO:0000313" key="2">
    <source>
        <dbReference type="Proteomes" id="UP001157418"/>
    </source>
</evidence>
<comment type="caution">
    <text evidence="1">The sequence shown here is derived from an EMBL/GenBank/DDBJ whole genome shotgun (WGS) entry which is preliminary data.</text>
</comment>
<reference evidence="1 2" key="1">
    <citation type="submission" date="2022-01" db="EMBL/GenBank/DDBJ databases">
        <authorList>
            <person name="Xiong W."/>
            <person name="Schranz E."/>
        </authorList>
    </citation>
    <scope>NUCLEOTIDE SEQUENCE [LARGE SCALE GENOMIC DNA]</scope>
</reference>